<dbReference type="InterPro" id="IPR036314">
    <property type="entry name" value="SOD_C_sf"/>
</dbReference>
<dbReference type="SUPFAM" id="SSF46609">
    <property type="entry name" value="Fe,Mn superoxide dismutase (SOD), N-terminal domain"/>
    <property type="match status" value="1"/>
</dbReference>
<gene>
    <name evidence="7" type="ORF">AXX12_02695</name>
</gene>
<dbReference type="Pfam" id="PF02777">
    <property type="entry name" value="Sod_Fe_C"/>
    <property type="match status" value="1"/>
</dbReference>
<dbReference type="OrthoDB" id="9803125at2"/>
<feature type="domain" description="Manganese/iron superoxide dismutase C-terminal" evidence="6">
    <location>
        <begin position="80"/>
        <end position="177"/>
    </location>
</feature>
<dbReference type="InterPro" id="IPR001189">
    <property type="entry name" value="Mn/Fe_SOD"/>
</dbReference>
<dbReference type="EMBL" id="LSGP01000013">
    <property type="protein sequence ID" value="KYZ77598.1"/>
    <property type="molecule type" value="Genomic_DNA"/>
</dbReference>
<dbReference type="GO" id="GO:0046872">
    <property type="term" value="F:metal ion binding"/>
    <property type="evidence" value="ECO:0007669"/>
    <property type="project" value="UniProtKB-KW"/>
</dbReference>
<accession>A0A154BVS8</accession>
<dbReference type="InterPro" id="IPR019832">
    <property type="entry name" value="Mn/Fe_SOD_C"/>
</dbReference>
<evidence type="ECO:0000259" key="6">
    <source>
        <dbReference type="Pfam" id="PF02777"/>
    </source>
</evidence>
<evidence type="ECO:0000256" key="1">
    <source>
        <dbReference type="ARBA" id="ARBA00008714"/>
    </source>
</evidence>
<keyword evidence="4" id="KW-0560">Oxidoreductase</keyword>
<dbReference type="PANTHER" id="PTHR11404">
    <property type="entry name" value="SUPEROXIDE DISMUTASE 2"/>
    <property type="match status" value="1"/>
</dbReference>
<evidence type="ECO:0000313" key="8">
    <source>
        <dbReference type="Proteomes" id="UP000076268"/>
    </source>
</evidence>
<feature type="binding site" evidence="5">
    <location>
        <position position="12"/>
    </location>
    <ligand>
        <name>Mn(2+)</name>
        <dbReference type="ChEBI" id="CHEBI:29035"/>
    </ligand>
</feature>
<dbReference type="PIRSF" id="PIRSF000349">
    <property type="entry name" value="SODismutase"/>
    <property type="match status" value="1"/>
</dbReference>
<dbReference type="GO" id="GO:0004784">
    <property type="term" value="F:superoxide dismutase activity"/>
    <property type="evidence" value="ECO:0007669"/>
    <property type="project" value="UniProtKB-EC"/>
</dbReference>
<keyword evidence="3 5" id="KW-0479">Metal-binding</keyword>
<evidence type="ECO:0000256" key="5">
    <source>
        <dbReference type="PIRSR" id="PIRSR000349-1"/>
    </source>
</evidence>
<evidence type="ECO:0000313" key="7">
    <source>
        <dbReference type="EMBL" id="KYZ77598.1"/>
    </source>
</evidence>
<dbReference type="InterPro" id="IPR050265">
    <property type="entry name" value="Fe/Mn_Superoxide_Dismutase"/>
</dbReference>
<evidence type="ECO:0000256" key="2">
    <source>
        <dbReference type="ARBA" id="ARBA00012682"/>
    </source>
</evidence>
<feature type="binding site" evidence="5">
    <location>
        <position position="61"/>
    </location>
    <ligand>
        <name>Mn(2+)</name>
        <dbReference type="ChEBI" id="CHEBI:29035"/>
    </ligand>
</feature>
<dbReference type="InterPro" id="IPR036324">
    <property type="entry name" value="Mn/Fe_SOD_N_sf"/>
</dbReference>
<dbReference type="STRING" id="1794912.AXX12_02695"/>
<comment type="similarity">
    <text evidence="1">Belongs to the iron/manganese superoxide dismutase family.</text>
</comment>
<dbReference type="Proteomes" id="UP000076268">
    <property type="component" value="Unassembled WGS sequence"/>
</dbReference>
<dbReference type="AlphaFoldDB" id="A0A154BVS8"/>
<organism evidence="7 8">
    <name type="scientific">Anaerosporomusa subterranea</name>
    <dbReference type="NCBI Taxonomy" id="1794912"/>
    <lineage>
        <taxon>Bacteria</taxon>
        <taxon>Bacillati</taxon>
        <taxon>Bacillota</taxon>
        <taxon>Negativicutes</taxon>
        <taxon>Acetonemataceae</taxon>
        <taxon>Anaerosporomusa</taxon>
    </lineage>
</organism>
<reference evidence="7 8" key="1">
    <citation type="submission" date="2016-02" db="EMBL/GenBank/DDBJ databases">
        <title>Anaerosporomusa subterraneum gen. nov., sp. nov., a spore-forming obligate anaerobe isolated from saprolite.</title>
        <authorList>
            <person name="Choi J.K."/>
            <person name="Shah M."/>
            <person name="Yee N."/>
        </authorList>
    </citation>
    <scope>NUCLEOTIDE SEQUENCE [LARGE SCALE GENOMIC DNA]</scope>
    <source>
        <strain evidence="7 8">RU4</strain>
    </source>
</reference>
<dbReference type="PANTHER" id="PTHR11404:SF6">
    <property type="entry name" value="SUPEROXIDE DISMUTASE [MN], MITOCHONDRIAL"/>
    <property type="match status" value="1"/>
</dbReference>
<protein>
    <recommendedName>
        <fullName evidence="2">superoxide dismutase</fullName>
        <ecNumber evidence="2">1.15.1.1</ecNumber>
    </recommendedName>
</protein>
<evidence type="ECO:0000256" key="4">
    <source>
        <dbReference type="ARBA" id="ARBA00023002"/>
    </source>
</evidence>
<sequence>MDGFSDKLLEMHFTLYQGYVNNTNILLALLRALLDANKTSGPEYAEPKRRLGWEFDGMRLHEYYFGNLGGNGRINRKCPLFKKIIANFGSYDKWEQDFKATGMMRGIGWSVLYQDIKNGQLINFWINEHDTGHPAGCKPLLIMDVWEHAYMPDYDLNRNNYIKAFFANINWDVVQERLEE</sequence>
<dbReference type="SUPFAM" id="SSF54719">
    <property type="entry name" value="Fe,Mn superoxide dismutase (SOD), C-terminal domain"/>
    <property type="match status" value="1"/>
</dbReference>
<comment type="caution">
    <text evidence="7">The sequence shown here is derived from an EMBL/GenBank/DDBJ whole genome shotgun (WGS) entry which is preliminary data.</text>
</comment>
<name>A0A154BVS8_ANASB</name>
<keyword evidence="8" id="KW-1185">Reference proteome</keyword>
<feature type="binding site" evidence="5">
    <location>
        <position position="144"/>
    </location>
    <ligand>
        <name>Mn(2+)</name>
        <dbReference type="ChEBI" id="CHEBI:29035"/>
    </ligand>
</feature>
<proteinExistence type="inferred from homology"/>
<feature type="binding site" evidence="5">
    <location>
        <position position="148"/>
    </location>
    <ligand>
        <name>Mn(2+)</name>
        <dbReference type="ChEBI" id="CHEBI:29035"/>
    </ligand>
</feature>
<evidence type="ECO:0000256" key="3">
    <source>
        <dbReference type="ARBA" id="ARBA00022723"/>
    </source>
</evidence>
<dbReference type="Gene3D" id="3.55.40.20">
    <property type="entry name" value="Iron/manganese superoxide dismutase, C-terminal domain"/>
    <property type="match status" value="1"/>
</dbReference>
<dbReference type="EC" id="1.15.1.1" evidence="2"/>